<dbReference type="InterPro" id="IPR036162">
    <property type="entry name" value="Resolvase-like_N_sf"/>
</dbReference>
<dbReference type="Gene3D" id="3.40.50.1390">
    <property type="entry name" value="Resolvase, N-terminal catalytic domain"/>
    <property type="match status" value="1"/>
</dbReference>
<dbReference type="Pfam" id="PF00239">
    <property type="entry name" value="Resolvase"/>
    <property type="match status" value="1"/>
</dbReference>
<name>A0ABV2NL53_9HYPH</name>
<reference evidence="2 3" key="1">
    <citation type="submission" date="2024-06" db="EMBL/GenBank/DDBJ databases">
        <title>Genomics of switchgrass bacterial isolates.</title>
        <authorList>
            <person name="Shade A."/>
        </authorList>
    </citation>
    <scope>NUCLEOTIDE SEQUENCE [LARGE SCALE GENOMIC DNA]</scope>
    <source>
        <strain evidence="2 3">PvP084</strain>
    </source>
</reference>
<keyword evidence="3" id="KW-1185">Reference proteome</keyword>
<sequence>MTALLIGYARCSTDKQDLAAQRTALKALGVAPERI</sequence>
<organism evidence="2 3">
    <name type="scientific">Methylobacterium radiotolerans</name>
    <dbReference type="NCBI Taxonomy" id="31998"/>
    <lineage>
        <taxon>Bacteria</taxon>
        <taxon>Pseudomonadati</taxon>
        <taxon>Pseudomonadota</taxon>
        <taxon>Alphaproteobacteria</taxon>
        <taxon>Hyphomicrobiales</taxon>
        <taxon>Methylobacteriaceae</taxon>
        <taxon>Methylobacterium</taxon>
    </lineage>
</organism>
<dbReference type="EMBL" id="JBEPNW010000002">
    <property type="protein sequence ID" value="MET3867230.1"/>
    <property type="molecule type" value="Genomic_DNA"/>
</dbReference>
<evidence type="ECO:0000259" key="1">
    <source>
        <dbReference type="PROSITE" id="PS51736"/>
    </source>
</evidence>
<proteinExistence type="predicted"/>
<dbReference type="RefSeq" id="WP_245364408.1">
    <property type="nucleotide sequence ID" value="NZ_JBEPNV010000001.1"/>
</dbReference>
<dbReference type="Proteomes" id="UP001549119">
    <property type="component" value="Unassembled WGS sequence"/>
</dbReference>
<protein>
    <submittedName>
        <fullName evidence="2">DNA invertase Pin-like site-specific DNA recombinase</fullName>
    </submittedName>
</protein>
<accession>A0ABV2NL53</accession>
<comment type="caution">
    <text evidence="2">The sequence shown here is derived from an EMBL/GenBank/DDBJ whole genome shotgun (WGS) entry which is preliminary data.</text>
</comment>
<dbReference type="InterPro" id="IPR006119">
    <property type="entry name" value="Resolv_N"/>
</dbReference>
<dbReference type="PROSITE" id="PS51736">
    <property type="entry name" value="RECOMBINASES_3"/>
    <property type="match status" value="1"/>
</dbReference>
<evidence type="ECO:0000313" key="2">
    <source>
        <dbReference type="EMBL" id="MET3867230.1"/>
    </source>
</evidence>
<evidence type="ECO:0000313" key="3">
    <source>
        <dbReference type="Proteomes" id="UP001549119"/>
    </source>
</evidence>
<gene>
    <name evidence="2" type="ORF">ABIC20_004539</name>
</gene>
<feature type="domain" description="Resolvase/invertase-type recombinase catalytic" evidence="1">
    <location>
        <begin position="4"/>
        <end position="35"/>
    </location>
</feature>
<dbReference type="SUPFAM" id="SSF53041">
    <property type="entry name" value="Resolvase-like"/>
    <property type="match status" value="1"/>
</dbReference>